<feature type="transmembrane region" description="Helical" evidence="11">
    <location>
        <begin position="68"/>
        <end position="87"/>
    </location>
</feature>
<gene>
    <name evidence="12" type="ORF">S03H2_28460</name>
</gene>
<dbReference type="GO" id="GO:0008444">
    <property type="term" value="F:CDP-diacylglycerol-glycerol-3-phosphate 3-phosphatidyltransferase activity"/>
    <property type="evidence" value="ECO:0007669"/>
    <property type="project" value="InterPro"/>
</dbReference>
<comment type="caution">
    <text evidence="12">The sequence shown here is derived from an EMBL/GenBank/DDBJ whole genome shotgun (WGS) entry which is preliminary data.</text>
</comment>
<feature type="transmembrane region" description="Helical" evidence="11">
    <location>
        <begin position="128"/>
        <end position="145"/>
    </location>
</feature>
<keyword evidence="6 11" id="KW-1133">Transmembrane helix</keyword>
<comment type="subcellular location">
    <subcellularLocation>
        <location evidence="1">Membrane</location>
        <topology evidence="1">Multi-pass membrane protein</topology>
    </subcellularLocation>
</comment>
<dbReference type="InterPro" id="IPR000462">
    <property type="entry name" value="CDP-OH_P_trans"/>
</dbReference>
<dbReference type="PROSITE" id="PS00379">
    <property type="entry name" value="CDP_ALCOHOL_P_TRANSF"/>
    <property type="match status" value="1"/>
</dbReference>
<evidence type="ECO:0000313" key="12">
    <source>
        <dbReference type="EMBL" id="GAH56893.1"/>
    </source>
</evidence>
<dbReference type="PANTHER" id="PTHR14269:SF11">
    <property type="entry name" value="CDP-DIACYLGLYCEROL--GLYCEROL-3-PHOSPHATE 3-PHOSPHATIDYLTRANSFERASE"/>
    <property type="match status" value="1"/>
</dbReference>
<dbReference type="InterPro" id="IPR048254">
    <property type="entry name" value="CDP_ALCOHOL_P_TRANSF_CS"/>
</dbReference>
<evidence type="ECO:0000256" key="4">
    <source>
        <dbReference type="ARBA" id="ARBA00022679"/>
    </source>
</evidence>
<evidence type="ECO:0000256" key="8">
    <source>
        <dbReference type="ARBA" id="ARBA00023136"/>
    </source>
</evidence>
<name>X1IH47_9ZZZZ</name>
<evidence type="ECO:0000256" key="9">
    <source>
        <dbReference type="ARBA" id="ARBA00023209"/>
    </source>
</evidence>
<dbReference type="AlphaFoldDB" id="X1IH47"/>
<evidence type="ECO:0000256" key="2">
    <source>
        <dbReference type="ARBA" id="ARBA00010441"/>
    </source>
</evidence>
<feature type="transmembrane region" description="Helical" evidence="11">
    <location>
        <begin position="7"/>
        <end position="29"/>
    </location>
</feature>
<evidence type="ECO:0000256" key="10">
    <source>
        <dbReference type="ARBA" id="ARBA00023264"/>
    </source>
</evidence>
<dbReference type="PANTHER" id="PTHR14269">
    <property type="entry name" value="CDP-DIACYLGLYCEROL--GLYCEROL-3-PHOSPHATE 3-PHOSPHATIDYLTRANSFERASE-RELATED"/>
    <property type="match status" value="1"/>
</dbReference>
<dbReference type="GO" id="GO:0046474">
    <property type="term" value="P:glycerophospholipid biosynthetic process"/>
    <property type="evidence" value="ECO:0007669"/>
    <property type="project" value="TreeGrafter"/>
</dbReference>
<evidence type="ECO:0000256" key="7">
    <source>
        <dbReference type="ARBA" id="ARBA00023098"/>
    </source>
</evidence>
<sequence>MKRPSDRIVTVSNALTLFRVLVTPPLVWALETDRIQAAMVMIVLAILSDFFDGYLARRAHVITNVGKMLDPIADKFILLGVMIFLIFDPERNFPIFFFLLLAIRDITNSITGTYLMNIRAEIFQSNPSGKLFLSVTALAIILYVLRLTEAGFWVLMVATVLLLISWYIYLRRYYVEYFKTTPVP</sequence>
<evidence type="ECO:0000256" key="1">
    <source>
        <dbReference type="ARBA" id="ARBA00004141"/>
    </source>
</evidence>
<organism evidence="12">
    <name type="scientific">marine sediment metagenome</name>
    <dbReference type="NCBI Taxonomy" id="412755"/>
    <lineage>
        <taxon>unclassified sequences</taxon>
        <taxon>metagenomes</taxon>
        <taxon>ecological metagenomes</taxon>
    </lineage>
</organism>
<comment type="similarity">
    <text evidence="2">Belongs to the CDP-alcohol phosphatidyltransferase class-I family.</text>
</comment>
<keyword evidence="4" id="KW-0808">Transferase</keyword>
<evidence type="ECO:0008006" key="13">
    <source>
        <dbReference type="Google" id="ProtNLM"/>
    </source>
</evidence>
<feature type="transmembrane region" description="Helical" evidence="11">
    <location>
        <begin position="35"/>
        <end position="56"/>
    </location>
</feature>
<dbReference type="InterPro" id="IPR043130">
    <property type="entry name" value="CDP-OH_PTrfase_TM_dom"/>
</dbReference>
<evidence type="ECO:0000256" key="3">
    <source>
        <dbReference type="ARBA" id="ARBA00022516"/>
    </source>
</evidence>
<dbReference type="InterPro" id="IPR004570">
    <property type="entry name" value="Phosphatidylglycerol_P_synth"/>
</dbReference>
<proteinExistence type="inferred from homology"/>
<evidence type="ECO:0000256" key="11">
    <source>
        <dbReference type="SAM" id="Phobius"/>
    </source>
</evidence>
<dbReference type="GO" id="GO:0016020">
    <property type="term" value="C:membrane"/>
    <property type="evidence" value="ECO:0007669"/>
    <property type="project" value="UniProtKB-SubCell"/>
</dbReference>
<feature type="transmembrane region" description="Helical" evidence="11">
    <location>
        <begin position="151"/>
        <end position="170"/>
    </location>
</feature>
<keyword evidence="8 11" id="KW-0472">Membrane</keyword>
<feature type="transmembrane region" description="Helical" evidence="11">
    <location>
        <begin position="93"/>
        <end position="116"/>
    </location>
</feature>
<keyword evidence="7" id="KW-0443">Lipid metabolism</keyword>
<evidence type="ECO:0000256" key="5">
    <source>
        <dbReference type="ARBA" id="ARBA00022692"/>
    </source>
</evidence>
<reference evidence="12" key="1">
    <citation type="journal article" date="2014" name="Front. Microbiol.">
        <title>High frequency of phylogenetically diverse reductive dehalogenase-homologous genes in deep subseafloor sedimentary metagenomes.</title>
        <authorList>
            <person name="Kawai M."/>
            <person name="Futagami T."/>
            <person name="Toyoda A."/>
            <person name="Takaki Y."/>
            <person name="Nishi S."/>
            <person name="Hori S."/>
            <person name="Arai W."/>
            <person name="Tsubouchi T."/>
            <person name="Morono Y."/>
            <person name="Uchiyama I."/>
            <person name="Ito T."/>
            <person name="Fujiyama A."/>
            <person name="Inagaki F."/>
            <person name="Takami H."/>
        </authorList>
    </citation>
    <scope>NUCLEOTIDE SEQUENCE</scope>
    <source>
        <strain evidence="12">Expedition CK06-06</strain>
    </source>
</reference>
<protein>
    <recommendedName>
        <fullName evidence="13">CDP-diacylglycerol--glycerol-3-phosphate 3-phosphatidyltransferase</fullName>
    </recommendedName>
</protein>
<dbReference type="InterPro" id="IPR050324">
    <property type="entry name" value="CDP-alcohol_PTase-I"/>
</dbReference>
<dbReference type="EMBL" id="BARU01017147">
    <property type="protein sequence ID" value="GAH56893.1"/>
    <property type="molecule type" value="Genomic_DNA"/>
</dbReference>
<dbReference type="Gene3D" id="1.20.120.1760">
    <property type="match status" value="1"/>
</dbReference>
<keyword evidence="10" id="KW-1208">Phospholipid metabolism</keyword>
<keyword evidence="5 11" id="KW-0812">Transmembrane</keyword>
<accession>X1IH47</accession>
<keyword evidence="9" id="KW-0594">Phospholipid biosynthesis</keyword>
<dbReference type="Pfam" id="PF01066">
    <property type="entry name" value="CDP-OH_P_transf"/>
    <property type="match status" value="1"/>
</dbReference>
<dbReference type="PIRSF" id="PIRSF000847">
    <property type="entry name" value="Phos_ph_gly_syn"/>
    <property type="match status" value="1"/>
</dbReference>
<evidence type="ECO:0000256" key="6">
    <source>
        <dbReference type="ARBA" id="ARBA00022989"/>
    </source>
</evidence>
<keyword evidence="3" id="KW-0444">Lipid biosynthesis</keyword>